<dbReference type="EMBL" id="LWCA01000032">
    <property type="protein sequence ID" value="OAF71673.1"/>
    <property type="molecule type" value="Genomic_DNA"/>
</dbReference>
<dbReference type="InterPro" id="IPR012337">
    <property type="entry name" value="RNaseH-like_sf"/>
</dbReference>
<dbReference type="InterPro" id="IPR041588">
    <property type="entry name" value="Integrase_H2C2"/>
</dbReference>
<evidence type="ECO:0000259" key="1">
    <source>
        <dbReference type="Pfam" id="PF17921"/>
    </source>
</evidence>
<dbReference type="Pfam" id="PF17921">
    <property type="entry name" value="Integrase_H2C2"/>
    <property type="match status" value="1"/>
</dbReference>
<dbReference type="AlphaFoldDB" id="A0A177BDA6"/>
<dbReference type="OrthoDB" id="10062030at2759"/>
<accession>A0A177BDA6</accession>
<feature type="domain" description="Integrase zinc-binding" evidence="1">
    <location>
        <begin position="3"/>
        <end position="49"/>
    </location>
</feature>
<dbReference type="InterPro" id="IPR036397">
    <property type="entry name" value="RNaseH_sf"/>
</dbReference>
<comment type="caution">
    <text evidence="2">The sequence shown here is derived from an EMBL/GenBank/DDBJ whole genome shotgun (WGS) entry which is preliminary data.</text>
</comment>
<evidence type="ECO:0000313" key="2">
    <source>
        <dbReference type="EMBL" id="OAF71673.1"/>
    </source>
</evidence>
<evidence type="ECO:0000313" key="3">
    <source>
        <dbReference type="Proteomes" id="UP000078046"/>
    </source>
</evidence>
<dbReference type="PANTHER" id="PTHR37984:SF5">
    <property type="entry name" value="PROTEIN NYNRIN-LIKE"/>
    <property type="match status" value="1"/>
</dbReference>
<protein>
    <recommendedName>
        <fullName evidence="1">Integrase zinc-binding domain-containing protein</fullName>
    </recommendedName>
</protein>
<dbReference type="Proteomes" id="UP000078046">
    <property type="component" value="Unassembled WGS sequence"/>
</dbReference>
<sequence length="239" mass="28099">MVKFFHDPKAFCHPGINKTIKLIQAEYFWNSMTKEISEWVQQCHKCNTGKGYGVPKQIHTDCGSQNESNIIKNLSLITGFIKTNITPYRHNSVGKIERLNHVDIWDKMLPMILMSIVNTPTEKHKYSPALMVFYKELSLPIYDLNSYLNRYYTNKKAKHNQTKHNQRIKFYYDKKSIKKPSYYTQNESNNPISNKNMLRFRPREKLKIPHRIEGIVIGKIRSIKETVNKTCSFIYDTGS</sequence>
<dbReference type="InterPro" id="IPR050951">
    <property type="entry name" value="Retrovirus_Pol_polyprotein"/>
</dbReference>
<keyword evidence="3" id="KW-1185">Reference proteome</keyword>
<name>A0A177BDA6_9BILA</name>
<dbReference type="SUPFAM" id="SSF53098">
    <property type="entry name" value="Ribonuclease H-like"/>
    <property type="match status" value="1"/>
</dbReference>
<dbReference type="GO" id="GO:0003676">
    <property type="term" value="F:nucleic acid binding"/>
    <property type="evidence" value="ECO:0007669"/>
    <property type="project" value="InterPro"/>
</dbReference>
<organism evidence="2 3">
    <name type="scientific">Intoshia linei</name>
    <dbReference type="NCBI Taxonomy" id="1819745"/>
    <lineage>
        <taxon>Eukaryota</taxon>
        <taxon>Metazoa</taxon>
        <taxon>Spiralia</taxon>
        <taxon>Lophotrochozoa</taxon>
        <taxon>Mesozoa</taxon>
        <taxon>Orthonectida</taxon>
        <taxon>Rhopaluridae</taxon>
        <taxon>Intoshia</taxon>
    </lineage>
</organism>
<gene>
    <name evidence="2" type="ORF">A3Q56_00560</name>
</gene>
<reference evidence="2 3" key="1">
    <citation type="submission" date="2016-04" db="EMBL/GenBank/DDBJ databases">
        <title>The genome of Intoshia linei affirms orthonectids as highly simplified spiralians.</title>
        <authorList>
            <person name="Mikhailov K.V."/>
            <person name="Slusarev G.S."/>
            <person name="Nikitin M.A."/>
            <person name="Logacheva M.D."/>
            <person name="Penin A."/>
            <person name="Aleoshin V."/>
            <person name="Panchin Y.V."/>
        </authorList>
    </citation>
    <scope>NUCLEOTIDE SEQUENCE [LARGE SCALE GENOMIC DNA]</scope>
    <source>
        <strain evidence="2">Intl2013</strain>
        <tissue evidence="2">Whole animal</tissue>
    </source>
</reference>
<dbReference type="Gene3D" id="3.30.420.10">
    <property type="entry name" value="Ribonuclease H-like superfamily/Ribonuclease H"/>
    <property type="match status" value="1"/>
</dbReference>
<proteinExistence type="predicted"/>
<dbReference type="PANTHER" id="PTHR37984">
    <property type="entry name" value="PROTEIN CBG26694"/>
    <property type="match status" value="1"/>
</dbReference>